<name>A0ABU7TYP9_9PROT</name>
<feature type="compositionally biased region" description="Polar residues" evidence="1">
    <location>
        <begin position="47"/>
        <end position="68"/>
    </location>
</feature>
<keyword evidence="2" id="KW-0732">Signal</keyword>
<dbReference type="EMBL" id="JAWJZY010000001">
    <property type="protein sequence ID" value="MEE8657624.1"/>
    <property type="molecule type" value="Genomic_DNA"/>
</dbReference>
<dbReference type="Proteomes" id="UP001312908">
    <property type="component" value="Unassembled WGS sequence"/>
</dbReference>
<accession>A0ABU7TYP9</accession>
<keyword evidence="4" id="KW-1185">Reference proteome</keyword>
<gene>
    <name evidence="3" type="ORF">DOFOFD_01140</name>
</gene>
<evidence type="ECO:0000313" key="3">
    <source>
        <dbReference type="EMBL" id="MEE8657624.1"/>
    </source>
</evidence>
<comment type="caution">
    <text evidence="3">The sequence shown here is derived from an EMBL/GenBank/DDBJ whole genome shotgun (WGS) entry which is preliminary data.</text>
</comment>
<feature type="chain" id="PRO_5047338550" evidence="2">
    <location>
        <begin position="26"/>
        <end position="103"/>
    </location>
</feature>
<feature type="compositionally biased region" description="Basic residues" evidence="1">
    <location>
        <begin position="92"/>
        <end position="103"/>
    </location>
</feature>
<sequence>MTSVQKSFLTLAILAGFSLAVAAQAQPTSEPSNDAPPTAEKADRMRQQSAGAHNPTEKNPTYRNQAMEQPTPARPGKPQVKTKPGEKTTAKHEHRKYRRAPHL</sequence>
<dbReference type="RefSeq" id="WP_394818644.1">
    <property type="nucleotide sequence ID" value="NZ_JAWJZY010000001.1"/>
</dbReference>
<reference evidence="3 4" key="1">
    <citation type="submission" date="2023-10" db="EMBL/GenBank/DDBJ databases">
        <title>Sorlinia euscelidii gen. nov., sp. nov., an acetic acid bacteria isolated from the gut of Euscelidius variegatus emitter.</title>
        <authorList>
            <person name="Michoud G."/>
            <person name="Marasco R."/>
            <person name="Seferji K."/>
            <person name="Gonella E."/>
            <person name="Garuglieri E."/>
            <person name="Alma A."/>
            <person name="Mapelli F."/>
            <person name="Borin S."/>
            <person name="Daffonchio D."/>
            <person name="Crotti E."/>
        </authorList>
    </citation>
    <scope>NUCLEOTIDE SEQUENCE [LARGE SCALE GENOMIC DNA]</scope>
    <source>
        <strain evidence="3 4">EV16P</strain>
    </source>
</reference>
<proteinExistence type="predicted"/>
<protein>
    <submittedName>
        <fullName evidence="3">Uncharacterized protein</fullName>
    </submittedName>
</protein>
<feature type="region of interest" description="Disordered" evidence="1">
    <location>
        <begin position="23"/>
        <end position="103"/>
    </location>
</feature>
<organism evidence="3 4">
    <name type="scientific">Sorlinia euscelidii</name>
    <dbReference type="NCBI Taxonomy" id="3081148"/>
    <lineage>
        <taxon>Bacteria</taxon>
        <taxon>Pseudomonadati</taxon>
        <taxon>Pseudomonadota</taxon>
        <taxon>Alphaproteobacteria</taxon>
        <taxon>Acetobacterales</taxon>
        <taxon>Acetobacteraceae</taxon>
        <taxon>Sorlinia</taxon>
    </lineage>
</organism>
<feature type="signal peptide" evidence="2">
    <location>
        <begin position="1"/>
        <end position="25"/>
    </location>
</feature>
<evidence type="ECO:0000256" key="2">
    <source>
        <dbReference type="SAM" id="SignalP"/>
    </source>
</evidence>
<evidence type="ECO:0000313" key="4">
    <source>
        <dbReference type="Proteomes" id="UP001312908"/>
    </source>
</evidence>
<evidence type="ECO:0000256" key="1">
    <source>
        <dbReference type="SAM" id="MobiDB-lite"/>
    </source>
</evidence>